<organism evidence="13 14">
    <name type="scientific">Eumeta variegata</name>
    <name type="common">Bagworm moth</name>
    <name type="synonym">Eumeta japonica</name>
    <dbReference type="NCBI Taxonomy" id="151549"/>
    <lineage>
        <taxon>Eukaryota</taxon>
        <taxon>Metazoa</taxon>
        <taxon>Ecdysozoa</taxon>
        <taxon>Arthropoda</taxon>
        <taxon>Hexapoda</taxon>
        <taxon>Insecta</taxon>
        <taxon>Pterygota</taxon>
        <taxon>Neoptera</taxon>
        <taxon>Endopterygota</taxon>
        <taxon>Lepidoptera</taxon>
        <taxon>Glossata</taxon>
        <taxon>Ditrysia</taxon>
        <taxon>Tineoidea</taxon>
        <taxon>Psychidae</taxon>
        <taxon>Oiketicinae</taxon>
        <taxon>Eumeta</taxon>
    </lineage>
</organism>
<dbReference type="EMBL" id="BGZK01003346">
    <property type="protein sequence ID" value="GBP00290.1"/>
    <property type="molecule type" value="Genomic_DNA"/>
</dbReference>
<evidence type="ECO:0000313" key="14">
    <source>
        <dbReference type="Proteomes" id="UP000299102"/>
    </source>
</evidence>
<keyword evidence="10" id="KW-0175">Coiled coil</keyword>
<keyword evidence="4" id="KW-0138">CF(0)</keyword>
<accession>A0A4C1SGP8</accession>
<dbReference type="Gene3D" id="3.30.160.60">
    <property type="entry name" value="Classic Zinc Finger"/>
    <property type="match status" value="1"/>
</dbReference>
<dbReference type="InterPro" id="IPR036236">
    <property type="entry name" value="Znf_C2H2_sf"/>
</dbReference>
<dbReference type="OrthoDB" id="3565419at2759"/>
<dbReference type="InterPro" id="IPR019344">
    <property type="entry name" value="F1F0-ATPsyn_F_prd"/>
</dbReference>
<evidence type="ECO:0000256" key="6">
    <source>
        <dbReference type="ARBA" id="ARBA00023065"/>
    </source>
</evidence>
<keyword evidence="5" id="KW-0375">Hydrogen ion transport</keyword>
<dbReference type="SMART" id="SM00868">
    <property type="entry name" value="zf-AD"/>
    <property type="match status" value="1"/>
</dbReference>
<evidence type="ECO:0000256" key="8">
    <source>
        <dbReference type="ARBA" id="ARBA00023136"/>
    </source>
</evidence>
<evidence type="ECO:0000256" key="11">
    <source>
        <dbReference type="SAM" id="MobiDB-lite"/>
    </source>
</evidence>
<dbReference type="GO" id="GO:0008270">
    <property type="term" value="F:zinc ion binding"/>
    <property type="evidence" value="ECO:0007669"/>
    <property type="project" value="InterPro"/>
</dbReference>
<evidence type="ECO:0000256" key="9">
    <source>
        <dbReference type="ARBA" id="ARBA00023310"/>
    </source>
</evidence>
<dbReference type="GO" id="GO:0031966">
    <property type="term" value="C:mitochondrial membrane"/>
    <property type="evidence" value="ECO:0007669"/>
    <property type="project" value="UniProtKB-SubCell"/>
</dbReference>
<evidence type="ECO:0000256" key="10">
    <source>
        <dbReference type="SAM" id="Coils"/>
    </source>
</evidence>
<dbReference type="GO" id="GO:0045259">
    <property type="term" value="C:proton-transporting ATP synthase complex"/>
    <property type="evidence" value="ECO:0007669"/>
    <property type="project" value="UniProtKB-KW"/>
</dbReference>
<dbReference type="InterPro" id="IPR012934">
    <property type="entry name" value="Znf_AD"/>
</dbReference>
<feature type="region of interest" description="Disordered" evidence="11">
    <location>
        <begin position="268"/>
        <end position="306"/>
    </location>
</feature>
<evidence type="ECO:0000259" key="12">
    <source>
        <dbReference type="SMART" id="SM00868"/>
    </source>
</evidence>
<dbReference type="Proteomes" id="UP000299102">
    <property type="component" value="Unassembled WGS sequence"/>
</dbReference>
<keyword evidence="6" id="KW-0406">Ion transport</keyword>
<dbReference type="GO" id="GO:0006754">
    <property type="term" value="P:ATP biosynthetic process"/>
    <property type="evidence" value="ECO:0007669"/>
    <property type="project" value="UniProtKB-KW"/>
</dbReference>
<dbReference type="STRING" id="151549.A0A4C1SGP8"/>
<sequence>MGFGDYPAEYNPKVHGPYDPTRFTAKPYIKDKSDTLEICRKCFDKLRDFNEFFEFVALVHKEQKISLEGFLPDDTGDCGKTFINNSGLKDHFMKHHEPEENLPYGCDECPRRFSRKIYWPIIKLNIYQNGKITFCKICSPPKAFILSHVTQKHQIYVMYVLKKYVINKHLKSTYVYTLKKADHVSNALAKVTQSNKEDPTHICLQCWEKIKDFHEFYEAVENHKLFQQNVAIKQERELLEENLMQVEYEIDVNLNDSHNAEFVKENPLEAERANNDIETGQVTDIDHNANSSSEYALSEASEEPIQ</sequence>
<keyword evidence="9" id="KW-0066">ATP synthesis</keyword>
<keyword evidence="7" id="KW-0496">Mitochondrion</keyword>
<reference evidence="13 14" key="1">
    <citation type="journal article" date="2019" name="Commun. Biol.">
        <title>The bagworm genome reveals a unique fibroin gene that provides high tensile strength.</title>
        <authorList>
            <person name="Kono N."/>
            <person name="Nakamura H."/>
            <person name="Ohtoshi R."/>
            <person name="Tomita M."/>
            <person name="Numata K."/>
            <person name="Arakawa K."/>
        </authorList>
    </citation>
    <scope>NUCLEOTIDE SEQUENCE [LARGE SCALE GENOMIC DNA]</scope>
</reference>
<dbReference type="AlphaFoldDB" id="A0A4C1SGP8"/>
<comment type="similarity">
    <text evidence="2">Belongs to the ATPase F chain family.</text>
</comment>
<gene>
    <name evidence="13" type="ORF">EVAR_72143_1</name>
</gene>
<dbReference type="Pfam" id="PF10206">
    <property type="entry name" value="WRW"/>
    <property type="match status" value="1"/>
</dbReference>
<evidence type="ECO:0000256" key="7">
    <source>
        <dbReference type="ARBA" id="ARBA00023128"/>
    </source>
</evidence>
<name>A0A4C1SGP8_EUMVA</name>
<keyword evidence="8" id="KW-0472">Membrane</keyword>
<feature type="coiled-coil region" evidence="10">
    <location>
        <begin position="222"/>
        <end position="249"/>
    </location>
</feature>
<evidence type="ECO:0000256" key="5">
    <source>
        <dbReference type="ARBA" id="ARBA00022781"/>
    </source>
</evidence>
<evidence type="ECO:0000256" key="4">
    <source>
        <dbReference type="ARBA" id="ARBA00022547"/>
    </source>
</evidence>
<evidence type="ECO:0000256" key="1">
    <source>
        <dbReference type="ARBA" id="ARBA00004325"/>
    </source>
</evidence>
<evidence type="ECO:0000313" key="13">
    <source>
        <dbReference type="EMBL" id="GBP00290.1"/>
    </source>
</evidence>
<keyword evidence="3" id="KW-0813">Transport</keyword>
<feature type="compositionally biased region" description="Low complexity" evidence="11">
    <location>
        <begin position="289"/>
        <end position="299"/>
    </location>
</feature>
<comment type="caution">
    <text evidence="13">The sequence shown here is derived from an EMBL/GenBank/DDBJ whole genome shotgun (WGS) entry which is preliminary data.</text>
</comment>
<dbReference type="GO" id="GO:0005634">
    <property type="term" value="C:nucleus"/>
    <property type="evidence" value="ECO:0007669"/>
    <property type="project" value="InterPro"/>
</dbReference>
<evidence type="ECO:0000256" key="3">
    <source>
        <dbReference type="ARBA" id="ARBA00022448"/>
    </source>
</evidence>
<evidence type="ECO:0000256" key="2">
    <source>
        <dbReference type="ARBA" id="ARBA00005895"/>
    </source>
</evidence>
<dbReference type="SUPFAM" id="SSF57667">
    <property type="entry name" value="beta-beta-alpha zinc fingers"/>
    <property type="match status" value="1"/>
</dbReference>
<dbReference type="GO" id="GO:1902600">
    <property type="term" value="P:proton transmembrane transport"/>
    <property type="evidence" value="ECO:0007669"/>
    <property type="project" value="UniProtKB-KW"/>
</dbReference>
<keyword evidence="14" id="KW-1185">Reference proteome</keyword>
<comment type="subcellular location">
    <subcellularLocation>
        <location evidence="1">Mitochondrion membrane</location>
    </subcellularLocation>
</comment>
<dbReference type="Gene3D" id="3.40.1800.20">
    <property type="match status" value="1"/>
</dbReference>
<feature type="domain" description="ZAD" evidence="12">
    <location>
        <begin position="38"/>
        <end position="229"/>
    </location>
</feature>
<protein>
    <submittedName>
        <fullName evidence="13">ATP synthase subunit f, mitochondrial</fullName>
    </submittedName>
</protein>
<proteinExistence type="inferred from homology"/>